<accession>A0ABV9PJV5</accession>
<dbReference type="Proteomes" id="UP001595935">
    <property type="component" value="Unassembled WGS sequence"/>
</dbReference>
<evidence type="ECO:0000256" key="1">
    <source>
        <dbReference type="SAM" id="SignalP"/>
    </source>
</evidence>
<keyword evidence="1" id="KW-0732">Signal</keyword>
<organism evidence="2 3">
    <name type="scientific">Flavobacterium branchiicola</name>
    <dbReference type="NCBI Taxonomy" id="1114875"/>
    <lineage>
        <taxon>Bacteria</taxon>
        <taxon>Pseudomonadati</taxon>
        <taxon>Bacteroidota</taxon>
        <taxon>Flavobacteriia</taxon>
        <taxon>Flavobacteriales</taxon>
        <taxon>Flavobacteriaceae</taxon>
        <taxon>Flavobacterium</taxon>
    </lineage>
</organism>
<dbReference type="EMBL" id="JBHSGV010000008">
    <property type="protein sequence ID" value="MFC4749762.1"/>
    <property type="molecule type" value="Genomic_DNA"/>
</dbReference>
<protein>
    <submittedName>
        <fullName evidence="2">Uncharacterized protein</fullName>
    </submittedName>
</protein>
<name>A0ABV9PJV5_9FLAO</name>
<evidence type="ECO:0000313" key="3">
    <source>
        <dbReference type="Proteomes" id="UP001595935"/>
    </source>
</evidence>
<reference evidence="3" key="1">
    <citation type="journal article" date="2019" name="Int. J. Syst. Evol. Microbiol.">
        <title>The Global Catalogue of Microorganisms (GCM) 10K type strain sequencing project: providing services to taxonomists for standard genome sequencing and annotation.</title>
        <authorList>
            <consortium name="The Broad Institute Genomics Platform"/>
            <consortium name="The Broad Institute Genome Sequencing Center for Infectious Disease"/>
            <person name="Wu L."/>
            <person name="Ma J."/>
        </authorList>
    </citation>
    <scope>NUCLEOTIDE SEQUENCE [LARGE SCALE GENOMIC DNA]</scope>
    <source>
        <strain evidence="3">WYCCWR 13023</strain>
    </source>
</reference>
<gene>
    <name evidence="2" type="ORF">ACFO5S_20080</name>
</gene>
<feature type="chain" id="PRO_5046989338" evidence="1">
    <location>
        <begin position="20"/>
        <end position="327"/>
    </location>
</feature>
<evidence type="ECO:0000313" key="2">
    <source>
        <dbReference type="EMBL" id="MFC4749762.1"/>
    </source>
</evidence>
<comment type="caution">
    <text evidence="2">The sequence shown here is derived from an EMBL/GenBank/DDBJ whole genome shotgun (WGS) entry which is preliminary data.</text>
</comment>
<proteinExistence type="predicted"/>
<sequence>MKKIMFAVFFMLVGFSGHTQTLSPTSNIRSSGSADSFKGGYTFSYASAGTPWNGALISFGGFDNRYDCQISADYGVNGGNRISFRTKNGDENNGVGVWNSWNELATRGENNFIGNQIINGNVGIGTSNPNSRLTIRSGTTGVSIHPGIAPYYGTLAFNRESFTGEIFDPNGQAFQINNGGLDKHLHIQVYNGNGSQVTNDAFVINGINGNVGIGTAKIDSKLTVAGNIAAQEVKVTVNAGADFVFEDNYTLPSLESVAKFLKENKHLPEIASAEKMKEDGINLSEMNIKLLQKIEELTLYLIDQGKKTEELKKNIANQNQRLEKLEK</sequence>
<keyword evidence="3" id="KW-1185">Reference proteome</keyword>
<feature type="signal peptide" evidence="1">
    <location>
        <begin position="1"/>
        <end position="19"/>
    </location>
</feature>
<dbReference type="RefSeq" id="WP_246522436.1">
    <property type="nucleotide sequence ID" value="NZ_JAGYWA010000008.1"/>
</dbReference>